<gene>
    <name evidence="1" type="ORF">OS242_08670</name>
</gene>
<accession>A0ABT3X2M6</accession>
<comment type="caution">
    <text evidence="1">The sequence shown here is derived from an EMBL/GenBank/DDBJ whole genome shotgun (WGS) entry which is preliminary data.</text>
</comment>
<organism evidence="1 2">
    <name type="scientific">Tumebacillus lacus</name>
    <dbReference type="NCBI Taxonomy" id="2995335"/>
    <lineage>
        <taxon>Bacteria</taxon>
        <taxon>Bacillati</taxon>
        <taxon>Bacillota</taxon>
        <taxon>Bacilli</taxon>
        <taxon>Bacillales</taxon>
        <taxon>Alicyclobacillaceae</taxon>
        <taxon>Tumebacillus</taxon>
    </lineage>
</organism>
<evidence type="ECO:0000313" key="2">
    <source>
        <dbReference type="Proteomes" id="UP001208017"/>
    </source>
</evidence>
<name>A0ABT3X2M6_9BACL</name>
<protein>
    <submittedName>
        <fullName evidence="1">Uncharacterized protein</fullName>
    </submittedName>
</protein>
<dbReference type="Proteomes" id="UP001208017">
    <property type="component" value="Unassembled WGS sequence"/>
</dbReference>
<dbReference type="RefSeq" id="WP_267151280.1">
    <property type="nucleotide sequence ID" value="NZ_JAPMLT010000003.1"/>
</dbReference>
<dbReference type="EMBL" id="JAPMLT010000003">
    <property type="protein sequence ID" value="MCX7570037.1"/>
    <property type="molecule type" value="Genomic_DNA"/>
</dbReference>
<sequence>MKLNMHVQNADLHVGGVKINSVSSSSIVIFGDAESFYPKVVSITRGLSTATVVPTAGPGGPVGSIR</sequence>
<evidence type="ECO:0000313" key="1">
    <source>
        <dbReference type="EMBL" id="MCX7570037.1"/>
    </source>
</evidence>
<reference evidence="1 2" key="1">
    <citation type="submission" date="2022-11" db="EMBL/GenBank/DDBJ databases">
        <title>Study of microbial diversity in lake waters.</title>
        <authorList>
            <person name="Zhang J."/>
        </authorList>
    </citation>
    <scope>NUCLEOTIDE SEQUENCE [LARGE SCALE GENOMIC DNA]</scope>
    <source>
        <strain evidence="1 2">DT12</strain>
    </source>
</reference>
<keyword evidence="2" id="KW-1185">Reference proteome</keyword>
<proteinExistence type="predicted"/>